<dbReference type="GO" id="GO:0033743">
    <property type="term" value="F:peptide-methionine (R)-S-oxide reductase activity"/>
    <property type="evidence" value="ECO:0007669"/>
    <property type="project" value="UniProtKB-EC"/>
</dbReference>
<dbReference type="InterPro" id="IPR028427">
    <property type="entry name" value="Met_Sox_Rdtase_MsrB"/>
</dbReference>
<keyword evidence="4 5" id="KW-0560">Oxidoreductase</keyword>
<evidence type="ECO:0000259" key="6">
    <source>
        <dbReference type="PROSITE" id="PS51790"/>
    </source>
</evidence>
<dbReference type="PROSITE" id="PS51790">
    <property type="entry name" value="MSRB"/>
    <property type="match status" value="1"/>
</dbReference>
<dbReference type="HOGENOM" id="CLU_031040_8_1_1"/>
<name>W9C5N7_SCLBF</name>
<keyword evidence="3 5" id="KW-0862">Zinc</keyword>
<dbReference type="NCBIfam" id="TIGR00357">
    <property type="entry name" value="peptide-methionine (R)-S-oxide reductase MsrB"/>
    <property type="match status" value="1"/>
</dbReference>
<evidence type="ECO:0000313" key="7">
    <source>
        <dbReference type="EMBL" id="ESZ89855.1"/>
    </source>
</evidence>
<dbReference type="Pfam" id="PF01641">
    <property type="entry name" value="SelR"/>
    <property type="match status" value="1"/>
</dbReference>
<dbReference type="InterPro" id="IPR002579">
    <property type="entry name" value="Met_Sox_Rdtase_MsrB_dom"/>
</dbReference>
<evidence type="ECO:0000313" key="8">
    <source>
        <dbReference type="Proteomes" id="UP000019487"/>
    </source>
</evidence>
<dbReference type="PANTHER" id="PTHR46081:SF8">
    <property type="entry name" value="PEPTIDE METHIONINE SULFOXIDE REDUCTASE 2"/>
    <property type="match status" value="1"/>
</dbReference>
<keyword evidence="2 5" id="KW-0479">Metal-binding</keyword>
<dbReference type="STRING" id="1432307.W9C5N7"/>
<sequence>MRIPTFPTLVRTFYTISNYTISRLPAVQYKALQPITRGTVLKSMPTIPFLSAFFGTSSSQKMSYPVQKSEDEWQAILSKGIATPTSPFNPPISTHLNPSNIFQEQFRVLRNQGTEAPYVGKYDKHMPDSGVYACAGCDAPLYKASHKFKSSCGWPAYFDNIPGAVTRHTDSTLGMQRTEIVCSNCGGHLGHVFKGEGLPTPTDERHCVNSVSMKFAPGDEVVDEAKKNGESKA</sequence>
<dbReference type="AlphaFoldDB" id="W9C5N7"/>
<dbReference type="GO" id="GO:0030091">
    <property type="term" value="P:protein repair"/>
    <property type="evidence" value="ECO:0007669"/>
    <property type="project" value="InterPro"/>
</dbReference>
<dbReference type="SUPFAM" id="SSF51316">
    <property type="entry name" value="Mss4-like"/>
    <property type="match status" value="1"/>
</dbReference>
<accession>W9C5N7</accession>
<evidence type="ECO:0000256" key="2">
    <source>
        <dbReference type="ARBA" id="ARBA00022723"/>
    </source>
</evidence>
<comment type="caution">
    <text evidence="7">The sequence shown here is derived from an EMBL/GenBank/DDBJ whole genome shotgun (WGS) entry which is preliminary data.</text>
</comment>
<dbReference type="GO" id="GO:0006979">
    <property type="term" value="P:response to oxidative stress"/>
    <property type="evidence" value="ECO:0007669"/>
    <property type="project" value="InterPro"/>
</dbReference>
<dbReference type="Gene3D" id="2.170.150.20">
    <property type="entry name" value="Peptide methionine sulfoxide reductase"/>
    <property type="match status" value="1"/>
</dbReference>
<dbReference type="GO" id="GO:0046872">
    <property type="term" value="F:metal ion binding"/>
    <property type="evidence" value="ECO:0007669"/>
    <property type="project" value="UniProtKB-KW"/>
</dbReference>
<gene>
    <name evidence="7" type="ORF">SBOR_9761</name>
</gene>
<dbReference type="EC" id="1.8.4.12" evidence="5"/>
<dbReference type="InterPro" id="IPR011057">
    <property type="entry name" value="Mss4-like_sf"/>
</dbReference>
<keyword evidence="8" id="KW-1185">Reference proteome</keyword>
<evidence type="ECO:0000256" key="5">
    <source>
        <dbReference type="RuleBase" id="RU365044"/>
    </source>
</evidence>
<dbReference type="OrthoDB" id="44061at2759"/>
<evidence type="ECO:0000256" key="3">
    <source>
        <dbReference type="ARBA" id="ARBA00022833"/>
    </source>
</evidence>
<evidence type="ECO:0000256" key="4">
    <source>
        <dbReference type="ARBA" id="ARBA00023002"/>
    </source>
</evidence>
<comment type="similarity">
    <text evidence="1 5">Belongs to the MsrB Met sulfoxide reductase family.</text>
</comment>
<comment type="catalytic activity">
    <reaction evidence="5">
        <text>L-methionyl-[protein] + [thioredoxin]-disulfide + H2O = L-methionyl-(R)-S-oxide-[protein] + [thioredoxin]-dithiol</text>
        <dbReference type="Rhea" id="RHEA:24164"/>
        <dbReference type="Rhea" id="RHEA-COMP:10698"/>
        <dbReference type="Rhea" id="RHEA-COMP:10700"/>
        <dbReference type="Rhea" id="RHEA-COMP:12313"/>
        <dbReference type="Rhea" id="RHEA-COMP:12314"/>
        <dbReference type="ChEBI" id="CHEBI:15377"/>
        <dbReference type="ChEBI" id="CHEBI:16044"/>
        <dbReference type="ChEBI" id="CHEBI:29950"/>
        <dbReference type="ChEBI" id="CHEBI:45764"/>
        <dbReference type="ChEBI" id="CHEBI:50058"/>
        <dbReference type="EC" id="1.8.4.12"/>
    </reaction>
</comment>
<proteinExistence type="inferred from homology"/>
<dbReference type="EMBL" id="AYSA01000753">
    <property type="protein sequence ID" value="ESZ89855.1"/>
    <property type="molecule type" value="Genomic_DNA"/>
</dbReference>
<comment type="cofactor">
    <cofactor evidence="5">
        <name>Zn(2+)</name>
        <dbReference type="ChEBI" id="CHEBI:29105"/>
    </cofactor>
    <text evidence="5">Binds 1 zinc ion per subunit.</text>
</comment>
<feature type="domain" description="MsrB" evidence="6">
    <location>
        <begin position="94"/>
        <end position="218"/>
    </location>
</feature>
<dbReference type="Proteomes" id="UP000019487">
    <property type="component" value="Unassembled WGS sequence"/>
</dbReference>
<organism evidence="7 8">
    <name type="scientific">Sclerotinia borealis (strain F-4128)</name>
    <dbReference type="NCBI Taxonomy" id="1432307"/>
    <lineage>
        <taxon>Eukaryota</taxon>
        <taxon>Fungi</taxon>
        <taxon>Dikarya</taxon>
        <taxon>Ascomycota</taxon>
        <taxon>Pezizomycotina</taxon>
        <taxon>Leotiomycetes</taxon>
        <taxon>Helotiales</taxon>
        <taxon>Sclerotiniaceae</taxon>
        <taxon>Sclerotinia</taxon>
    </lineage>
</organism>
<reference evidence="7 8" key="1">
    <citation type="journal article" date="2014" name="Genome Announc.">
        <title>Draft genome sequence of Sclerotinia borealis, a psychrophilic plant pathogenic fungus.</title>
        <authorList>
            <person name="Mardanov A.V."/>
            <person name="Beletsky A.V."/>
            <person name="Kadnikov V.V."/>
            <person name="Ignatov A.N."/>
            <person name="Ravin N.V."/>
        </authorList>
    </citation>
    <scope>NUCLEOTIDE SEQUENCE [LARGE SCALE GENOMIC DNA]</scope>
    <source>
        <strain evidence="8">F-4157</strain>
    </source>
</reference>
<protein>
    <recommendedName>
        <fullName evidence="5">Peptide-methionine (R)-S-oxide reductase</fullName>
        <ecNumber evidence="5">1.8.4.12</ecNumber>
    </recommendedName>
</protein>
<evidence type="ECO:0000256" key="1">
    <source>
        <dbReference type="ARBA" id="ARBA00007174"/>
    </source>
</evidence>
<dbReference type="PANTHER" id="PTHR46081">
    <property type="entry name" value="PEPTIDE METHIONINE SULFOXIDE REDUCTASE 2"/>
    <property type="match status" value="1"/>
</dbReference>